<evidence type="ECO:0000256" key="9">
    <source>
        <dbReference type="ARBA" id="ARBA00022679"/>
    </source>
</evidence>
<dbReference type="PANTHER" id="PTHR34848:SF1">
    <property type="entry name" value="BIFUNCTIONAL ADENOSYLCOBALAMIN BIOSYNTHESIS PROTEIN COBU"/>
    <property type="match status" value="1"/>
</dbReference>
<evidence type="ECO:0000256" key="12">
    <source>
        <dbReference type="ARBA" id="ARBA00022840"/>
    </source>
</evidence>
<evidence type="ECO:0000256" key="7">
    <source>
        <dbReference type="ARBA" id="ARBA00007490"/>
    </source>
</evidence>
<dbReference type="GO" id="GO:0005524">
    <property type="term" value="F:ATP binding"/>
    <property type="evidence" value="ECO:0007669"/>
    <property type="project" value="UniProtKB-UniRule"/>
</dbReference>
<evidence type="ECO:0000256" key="5">
    <source>
        <dbReference type="ARBA" id="ARBA00004692"/>
    </source>
</evidence>
<evidence type="ECO:0000313" key="18">
    <source>
        <dbReference type="Proteomes" id="UP000254919"/>
    </source>
</evidence>
<dbReference type="UniPathway" id="UPA00148">
    <property type="reaction ID" value="UER00236"/>
</dbReference>
<evidence type="ECO:0000256" key="4">
    <source>
        <dbReference type="ARBA" id="ARBA00003889"/>
    </source>
</evidence>
<feature type="binding site" evidence="16">
    <location>
        <begin position="16"/>
        <end position="23"/>
    </location>
    <ligand>
        <name>GTP</name>
        <dbReference type="ChEBI" id="CHEBI:37565"/>
    </ligand>
</feature>
<organism evidence="17 18">
    <name type="scientific">Roseomonas mucosa</name>
    <dbReference type="NCBI Taxonomy" id="207340"/>
    <lineage>
        <taxon>Bacteria</taxon>
        <taxon>Pseudomonadati</taxon>
        <taxon>Pseudomonadota</taxon>
        <taxon>Alphaproteobacteria</taxon>
        <taxon>Acetobacterales</taxon>
        <taxon>Roseomonadaceae</taxon>
        <taxon>Roseomonas</taxon>
    </lineage>
</organism>
<reference evidence="17 18" key="1">
    <citation type="submission" date="2018-06" db="EMBL/GenBank/DDBJ databases">
        <authorList>
            <consortium name="Pathogen Informatics"/>
            <person name="Doyle S."/>
        </authorList>
    </citation>
    <scope>NUCLEOTIDE SEQUENCE [LARGE SCALE GENOMIC DNA]</scope>
    <source>
        <strain evidence="17 18">NCTC13291</strain>
    </source>
</reference>
<comment type="pathway">
    <text evidence="5 14">Cofactor biosynthesis; adenosylcobalamin biosynthesis; adenosylcobalamin from cob(II)yrinate a,c-diamide: step 6/7.</text>
</comment>
<evidence type="ECO:0000256" key="8">
    <source>
        <dbReference type="ARBA" id="ARBA00022573"/>
    </source>
</evidence>
<dbReference type="PANTHER" id="PTHR34848">
    <property type="match status" value="1"/>
</dbReference>
<dbReference type="SUPFAM" id="SSF52540">
    <property type="entry name" value="P-loop containing nucleoside triphosphate hydrolases"/>
    <property type="match status" value="1"/>
</dbReference>
<evidence type="ECO:0000256" key="10">
    <source>
        <dbReference type="ARBA" id="ARBA00022741"/>
    </source>
</evidence>
<dbReference type="GO" id="GO:0043752">
    <property type="term" value="F:adenosylcobinamide kinase activity"/>
    <property type="evidence" value="ECO:0007669"/>
    <property type="project" value="UniProtKB-EC"/>
</dbReference>
<dbReference type="GO" id="GO:0008820">
    <property type="term" value="F:cobinamide phosphate guanylyltransferase activity"/>
    <property type="evidence" value="ECO:0007669"/>
    <property type="project" value="UniProtKB-UniRule"/>
</dbReference>
<dbReference type="EC" id="2.7.1.156" evidence="14"/>
<evidence type="ECO:0000256" key="16">
    <source>
        <dbReference type="PIRSR" id="PIRSR006135-2"/>
    </source>
</evidence>
<dbReference type="RefSeq" id="WP_019462582.1">
    <property type="nucleotide sequence ID" value="NZ_AP031462.1"/>
</dbReference>
<dbReference type="GO" id="GO:0009236">
    <property type="term" value="P:cobalamin biosynthetic process"/>
    <property type="evidence" value="ECO:0007669"/>
    <property type="project" value="UniProtKB-UniRule"/>
</dbReference>
<comment type="catalytic activity">
    <reaction evidence="1 14">
        <text>adenosylcob(III)inamide + ATP = adenosylcob(III)inamide phosphate + ADP + H(+)</text>
        <dbReference type="Rhea" id="RHEA:15769"/>
        <dbReference type="ChEBI" id="CHEBI:2480"/>
        <dbReference type="ChEBI" id="CHEBI:15378"/>
        <dbReference type="ChEBI" id="CHEBI:30616"/>
        <dbReference type="ChEBI" id="CHEBI:58502"/>
        <dbReference type="ChEBI" id="CHEBI:456216"/>
        <dbReference type="EC" id="2.7.1.156"/>
    </reaction>
</comment>
<evidence type="ECO:0000256" key="15">
    <source>
        <dbReference type="PIRSR" id="PIRSR006135-1"/>
    </source>
</evidence>
<dbReference type="PIRSF" id="PIRSF006135">
    <property type="entry name" value="CobU"/>
    <property type="match status" value="1"/>
</dbReference>
<feature type="binding site" evidence="16">
    <location>
        <position position="69"/>
    </location>
    <ligand>
        <name>GTP</name>
        <dbReference type="ChEBI" id="CHEBI:37565"/>
    </ligand>
</feature>
<accession>A0A379N289</accession>
<dbReference type="InterPro" id="IPR003203">
    <property type="entry name" value="CobU/CobP"/>
</dbReference>
<comment type="catalytic activity">
    <reaction evidence="3">
        <text>adenosylcob(III)inamide + GTP = adenosylcob(III)inamide phosphate + GDP + H(+)</text>
        <dbReference type="Rhea" id="RHEA:15765"/>
        <dbReference type="ChEBI" id="CHEBI:2480"/>
        <dbReference type="ChEBI" id="CHEBI:15378"/>
        <dbReference type="ChEBI" id="CHEBI:37565"/>
        <dbReference type="ChEBI" id="CHEBI:58189"/>
        <dbReference type="ChEBI" id="CHEBI:58502"/>
        <dbReference type="EC" id="2.7.1.156"/>
    </reaction>
</comment>
<evidence type="ECO:0000256" key="3">
    <source>
        <dbReference type="ARBA" id="ARBA00001522"/>
    </source>
</evidence>
<evidence type="ECO:0000256" key="6">
    <source>
        <dbReference type="ARBA" id="ARBA00005159"/>
    </source>
</evidence>
<protein>
    <recommendedName>
        <fullName evidence="14">Bifunctional adenosylcobalamin biosynthesis protein</fullName>
        <ecNumber evidence="14">2.7.1.156</ecNumber>
        <ecNumber evidence="14">2.7.7.62</ecNumber>
    </recommendedName>
</protein>
<comment type="pathway">
    <text evidence="6 14">Cofactor biosynthesis; adenosylcobalamin biosynthesis; adenosylcobalamin from cob(II)yrinate a,c-diamide: step 5/7.</text>
</comment>
<dbReference type="EC" id="2.7.7.62" evidence="14"/>
<dbReference type="InterPro" id="IPR027417">
    <property type="entry name" value="P-loop_NTPase"/>
</dbReference>
<feature type="active site" description="GMP-histidine intermediate" evidence="15">
    <location>
        <position position="57"/>
    </location>
</feature>
<dbReference type="Gene3D" id="3.40.50.300">
    <property type="entry name" value="P-loop containing nucleotide triphosphate hydrolases"/>
    <property type="match status" value="1"/>
</dbReference>
<evidence type="ECO:0000256" key="2">
    <source>
        <dbReference type="ARBA" id="ARBA00000711"/>
    </source>
</evidence>
<keyword evidence="11 14" id="KW-0418">Kinase</keyword>
<keyword evidence="12 14" id="KW-0067">ATP-binding</keyword>
<evidence type="ECO:0000256" key="13">
    <source>
        <dbReference type="ARBA" id="ARBA00023134"/>
    </source>
</evidence>
<comment type="catalytic activity">
    <reaction evidence="2 14">
        <text>adenosylcob(III)inamide phosphate + GTP + H(+) = adenosylcob(III)inamide-GDP + diphosphate</text>
        <dbReference type="Rhea" id="RHEA:22712"/>
        <dbReference type="ChEBI" id="CHEBI:15378"/>
        <dbReference type="ChEBI" id="CHEBI:33019"/>
        <dbReference type="ChEBI" id="CHEBI:37565"/>
        <dbReference type="ChEBI" id="CHEBI:58502"/>
        <dbReference type="ChEBI" id="CHEBI:60487"/>
        <dbReference type="EC" id="2.7.7.62"/>
    </reaction>
</comment>
<comment type="function">
    <text evidence="4 14">Catalyzes ATP-dependent phosphorylation of adenosylcobinamide and addition of GMP to adenosylcobinamide phosphate.</text>
</comment>
<evidence type="ECO:0000313" key="17">
    <source>
        <dbReference type="EMBL" id="SUE41246.1"/>
    </source>
</evidence>
<keyword evidence="9 14" id="KW-0808">Transferase</keyword>
<evidence type="ECO:0000256" key="14">
    <source>
        <dbReference type="PIRNR" id="PIRNR006135"/>
    </source>
</evidence>
<dbReference type="NCBIfam" id="NF004469">
    <property type="entry name" value="PRK05800.1"/>
    <property type="match status" value="1"/>
</dbReference>
<feature type="binding site" evidence="16">
    <location>
        <begin position="58"/>
        <end position="61"/>
    </location>
    <ligand>
        <name>GTP</name>
        <dbReference type="ChEBI" id="CHEBI:37565"/>
    </ligand>
</feature>
<dbReference type="Pfam" id="PF02283">
    <property type="entry name" value="CobU"/>
    <property type="match status" value="1"/>
</dbReference>
<feature type="binding site" evidence="16">
    <location>
        <position position="89"/>
    </location>
    <ligand>
        <name>GTP</name>
        <dbReference type="ChEBI" id="CHEBI:37565"/>
    </ligand>
</feature>
<dbReference type="CDD" id="cd00544">
    <property type="entry name" value="CobU"/>
    <property type="match status" value="1"/>
</dbReference>
<dbReference type="GeneID" id="99633864"/>
<name>A0A379N289_9PROT</name>
<sequence>MAADPPDTPMLTLVLGGTRSGKSRYAETLLGPLPKPWLYIATAQAFDEEMRARIAEHRGRRGPEWETVEAPLDLPAALLRARHRPVLVDCLTLWLSNLILGERDLEAAAVALETALAQRSAPVVLVSNEVGLGIVPENALARRFRDAAGILHQRLAERAERVVFTVAGIPMVVK</sequence>
<gene>
    <name evidence="17" type="primary">cobP</name>
    <name evidence="17" type="ORF">NCTC13291_02825</name>
</gene>
<keyword evidence="13 14" id="KW-0342">GTP-binding</keyword>
<proteinExistence type="inferred from homology"/>
<dbReference type="Proteomes" id="UP000254919">
    <property type="component" value="Unassembled WGS sequence"/>
</dbReference>
<dbReference type="EMBL" id="UGVN01000001">
    <property type="protein sequence ID" value="SUE41246.1"/>
    <property type="molecule type" value="Genomic_DNA"/>
</dbReference>
<feature type="binding site" evidence="16">
    <location>
        <begin position="41"/>
        <end position="43"/>
    </location>
    <ligand>
        <name>GTP</name>
        <dbReference type="ChEBI" id="CHEBI:37565"/>
    </ligand>
</feature>
<keyword evidence="8 14" id="KW-0169">Cobalamin biosynthesis</keyword>
<evidence type="ECO:0000256" key="11">
    <source>
        <dbReference type="ARBA" id="ARBA00022777"/>
    </source>
</evidence>
<comment type="similarity">
    <text evidence="7 14">Belongs to the CobU/CobP family.</text>
</comment>
<keyword evidence="10 14" id="KW-0547">Nucleotide-binding</keyword>
<dbReference type="AlphaFoldDB" id="A0A379N289"/>
<evidence type="ECO:0000256" key="1">
    <source>
        <dbReference type="ARBA" id="ARBA00000312"/>
    </source>
</evidence>
<dbReference type="GO" id="GO:0005525">
    <property type="term" value="F:GTP binding"/>
    <property type="evidence" value="ECO:0007669"/>
    <property type="project" value="UniProtKB-UniRule"/>
</dbReference>